<evidence type="ECO:0000313" key="3">
    <source>
        <dbReference type="EMBL" id="KAJ7389716.1"/>
    </source>
</evidence>
<gene>
    <name evidence="3" type="primary">TPP1_2</name>
    <name evidence="3" type="ORF">OS493_029616</name>
</gene>
<feature type="signal peptide" evidence="1">
    <location>
        <begin position="1"/>
        <end position="21"/>
    </location>
</feature>
<dbReference type="EC" id="3.4.14.9" evidence="3"/>
<keyword evidence="3" id="KW-0378">Hydrolase</keyword>
<dbReference type="OrthoDB" id="409122at2759"/>
<protein>
    <submittedName>
        <fullName evidence="3">Polynucleotide 3'-phosphatase</fullName>
        <ecNumber evidence="3">3.4.14.9</ecNumber>
    </submittedName>
</protein>
<keyword evidence="4" id="KW-1185">Reference proteome</keyword>
<dbReference type="PANTHER" id="PTHR14218:SF15">
    <property type="entry name" value="TRIPEPTIDYL-PEPTIDASE 1"/>
    <property type="match status" value="1"/>
</dbReference>
<evidence type="ECO:0000313" key="4">
    <source>
        <dbReference type="Proteomes" id="UP001163046"/>
    </source>
</evidence>
<dbReference type="SUPFAM" id="SSF54897">
    <property type="entry name" value="Protease propeptides/inhibitors"/>
    <property type="match status" value="1"/>
</dbReference>
<keyword evidence="1" id="KW-0732">Signal</keyword>
<evidence type="ECO:0000259" key="2">
    <source>
        <dbReference type="Pfam" id="PF09286"/>
    </source>
</evidence>
<dbReference type="GO" id="GO:0004175">
    <property type="term" value="F:endopeptidase activity"/>
    <property type="evidence" value="ECO:0007669"/>
    <property type="project" value="TreeGrafter"/>
</dbReference>
<sequence length="129" mass="14683">MEGGKFVCVAFFLAFLALCAGKPQEYVFLESSHDVEAWRVEGWEKQERLSPSEEVFLTFALKQSNLESLERFFWEVSDPRSSEDGNHFSLSNLTRLIAPSQATLTAVKAWLEDMASARVTVLRFSRKIS</sequence>
<dbReference type="GO" id="GO:0006508">
    <property type="term" value="P:proteolysis"/>
    <property type="evidence" value="ECO:0007669"/>
    <property type="project" value="TreeGrafter"/>
</dbReference>
<dbReference type="InterPro" id="IPR015366">
    <property type="entry name" value="S53_propep"/>
</dbReference>
<accession>A0A9W9ZXK0</accession>
<feature type="domain" description="Peptidase S53 activation" evidence="2">
    <location>
        <begin position="42"/>
        <end position="114"/>
    </location>
</feature>
<dbReference type="EMBL" id="MU825426">
    <property type="protein sequence ID" value="KAJ7389716.1"/>
    <property type="molecule type" value="Genomic_DNA"/>
</dbReference>
<comment type="caution">
    <text evidence="3">The sequence shown here is derived from an EMBL/GenBank/DDBJ whole genome shotgun (WGS) entry which is preliminary data.</text>
</comment>
<reference evidence="3" key="1">
    <citation type="submission" date="2023-01" db="EMBL/GenBank/DDBJ databases">
        <title>Genome assembly of the deep-sea coral Lophelia pertusa.</title>
        <authorList>
            <person name="Herrera S."/>
            <person name="Cordes E."/>
        </authorList>
    </citation>
    <scope>NUCLEOTIDE SEQUENCE</scope>
    <source>
        <strain evidence="3">USNM1676648</strain>
        <tissue evidence="3">Polyp</tissue>
    </source>
</reference>
<dbReference type="GO" id="GO:0008240">
    <property type="term" value="F:tripeptidyl-peptidase activity"/>
    <property type="evidence" value="ECO:0007669"/>
    <property type="project" value="TreeGrafter"/>
</dbReference>
<proteinExistence type="predicted"/>
<feature type="chain" id="PRO_5040940289" evidence="1">
    <location>
        <begin position="22"/>
        <end position="129"/>
    </location>
</feature>
<organism evidence="3 4">
    <name type="scientific">Desmophyllum pertusum</name>
    <dbReference type="NCBI Taxonomy" id="174260"/>
    <lineage>
        <taxon>Eukaryota</taxon>
        <taxon>Metazoa</taxon>
        <taxon>Cnidaria</taxon>
        <taxon>Anthozoa</taxon>
        <taxon>Hexacorallia</taxon>
        <taxon>Scleractinia</taxon>
        <taxon>Caryophylliina</taxon>
        <taxon>Caryophylliidae</taxon>
        <taxon>Desmophyllum</taxon>
    </lineage>
</organism>
<dbReference type="CDD" id="cd11377">
    <property type="entry name" value="Pro-peptidase_S53"/>
    <property type="match status" value="1"/>
</dbReference>
<dbReference type="Proteomes" id="UP001163046">
    <property type="component" value="Unassembled WGS sequence"/>
</dbReference>
<dbReference type="InterPro" id="IPR050819">
    <property type="entry name" value="Tripeptidyl-peptidase_I"/>
</dbReference>
<dbReference type="Pfam" id="PF09286">
    <property type="entry name" value="Pro-kuma_activ"/>
    <property type="match status" value="1"/>
</dbReference>
<dbReference type="PANTHER" id="PTHR14218">
    <property type="entry name" value="PROTEASE S8 TRIPEPTIDYL PEPTIDASE I CLN2"/>
    <property type="match status" value="1"/>
</dbReference>
<dbReference type="AlphaFoldDB" id="A0A9W9ZXK0"/>
<evidence type="ECO:0000256" key="1">
    <source>
        <dbReference type="SAM" id="SignalP"/>
    </source>
</evidence>
<name>A0A9W9ZXK0_9CNID</name>